<feature type="region of interest" description="Disordered" evidence="1">
    <location>
        <begin position="1"/>
        <end position="118"/>
    </location>
</feature>
<sequence length="158" mass="17557">MPPAMEDAVVLSNESLGSRALEQSASQGPTLPRADRARRPPEYYSDIEYDRAGRPKAPAPPTPEPNMEVAGESESEAGWVTEEGEEEDEMDLSVSLRESTEKQKNADSEGFDKRTGIQERMKSRSCQYIGHLLSNNIEYINNLERSDLQNGVRISGVQ</sequence>
<name>A0A0G4PNV3_PENC3</name>
<feature type="compositionally biased region" description="Basic and acidic residues" evidence="1">
    <location>
        <begin position="98"/>
        <end position="118"/>
    </location>
</feature>
<dbReference type="EMBL" id="HG793157">
    <property type="protein sequence ID" value="CRL27823.1"/>
    <property type="molecule type" value="Genomic_DNA"/>
</dbReference>
<evidence type="ECO:0000256" key="1">
    <source>
        <dbReference type="SAM" id="MobiDB-lite"/>
    </source>
</evidence>
<feature type="compositionally biased region" description="Polar residues" evidence="1">
    <location>
        <begin position="12"/>
        <end position="29"/>
    </location>
</feature>
<gene>
    <name evidence="2" type="ORF">PCAMFM013_S024g000078</name>
</gene>
<dbReference type="AlphaFoldDB" id="A0A0G4PNV3"/>
<accession>A0A0G4PNV3</accession>
<keyword evidence="3" id="KW-1185">Reference proteome</keyword>
<evidence type="ECO:0000313" key="3">
    <source>
        <dbReference type="Proteomes" id="UP000053732"/>
    </source>
</evidence>
<proteinExistence type="predicted"/>
<reference evidence="2 3" key="1">
    <citation type="journal article" date="2014" name="Nat. Commun.">
        <title>Multiple recent horizontal transfers of a large genomic region in cheese making fungi.</title>
        <authorList>
            <person name="Cheeseman K."/>
            <person name="Ropars J."/>
            <person name="Renault P."/>
            <person name="Dupont J."/>
            <person name="Gouzy J."/>
            <person name="Branca A."/>
            <person name="Abraham A.L."/>
            <person name="Ceppi M."/>
            <person name="Conseiller E."/>
            <person name="Debuchy R."/>
            <person name="Malagnac F."/>
            <person name="Goarin A."/>
            <person name="Silar P."/>
            <person name="Lacoste S."/>
            <person name="Sallet E."/>
            <person name="Bensimon A."/>
            <person name="Giraud T."/>
            <person name="Brygoo Y."/>
        </authorList>
    </citation>
    <scope>NUCLEOTIDE SEQUENCE [LARGE SCALE GENOMIC DNA]</scope>
    <source>
        <strain evidence="3">FM 013</strain>
    </source>
</reference>
<protein>
    <submittedName>
        <fullName evidence="2">Str. FM013</fullName>
    </submittedName>
</protein>
<organism evidence="2 3">
    <name type="scientific">Penicillium camemberti (strain FM 013)</name>
    <dbReference type="NCBI Taxonomy" id="1429867"/>
    <lineage>
        <taxon>Eukaryota</taxon>
        <taxon>Fungi</taxon>
        <taxon>Dikarya</taxon>
        <taxon>Ascomycota</taxon>
        <taxon>Pezizomycotina</taxon>
        <taxon>Eurotiomycetes</taxon>
        <taxon>Eurotiomycetidae</taxon>
        <taxon>Eurotiales</taxon>
        <taxon>Aspergillaceae</taxon>
        <taxon>Penicillium</taxon>
    </lineage>
</organism>
<evidence type="ECO:0000313" key="2">
    <source>
        <dbReference type="EMBL" id="CRL27823.1"/>
    </source>
</evidence>
<feature type="compositionally biased region" description="Acidic residues" evidence="1">
    <location>
        <begin position="82"/>
        <end position="91"/>
    </location>
</feature>
<dbReference type="Proteomes" id="UP000053732">
    <property type="component" value="Unassembled WGS sequence"/>
</dbReference>